<dbReference type="HAMAP" id="MF_00236">
    <property type="entry name" value="TatA_E"/>
    <property type="match status" value="1"/>
</dbReference>
<dbReference type="GO" id="GO:0043953">
    <property type="term" value="P:protein transport by the Tat complex"/>
    <property type="evidence" value="ECO:0007669"/>
    <property type="project" value="UniProtKB-UniRule"/>
</dbReference>
<dbReference type="PANTHER" id="PTHR42982">
    <property type="entry name" value="SEC-INDEPENDENT PROTEIN TRANSLOCASE PROTEIN TATA"/>
    <property type="match status" value="1"/>
</dbReference>
<feature type="compositionally biased region" description="Basic and acidic residues" evidence="10">
    <location>
        <begin position="47"/>
        <end position="64"/>
    </location>
</feature>
<protein>
    <recommendedName>
        <fullName evidence="9">Sec-independent protein translocase protein TatA</fullName>
    </recommendedName>
</protein>
<evidence type="ECO:0000256" key="7">
    <source>
        <dbReference type="ARBA" id="ARBA00023010"/>
    </source>
</evidence>
<keyword evidence="3 9" id="KW-1003">Cell membrane</keyword>
<evidence type="ECO:0000256" key="5">
    <source>
        <dbReference type="ARBA" id="ARBA00022927"/>
    </source>
</evidence>
<dbReference type="EMBL" id="CADCUZ010000162">
    <property type="protein sequence ID" value="CAA9438127.1"/>
    <property type="molecule type" value="Genomic_DNA"/>
</dbReference>
<dbReference type="GO" id="GO:0033281">
    <property type="term" value="C:TAT protein transport complex"/>
    <property type="evidence" value="ECO:0007669"/>
    <property type="project" value="UniProtKB-UniRule"/>
</dbReference>
<evidence type="ECO:0000256" key="3">
    <source>
        <dbReference type="ARBA" id="ARBA00022475"/>
    </source>
</evidence>
<dbReference type="AlphaFoldDB" id="A0A6J4Q9C2"/>
<dbReference type="InterPro" id="IPR003369">
    <property type="entry name" value="TatA/B/E"/>
</dbReference>
<evidence type="ECO:0000256" key="6">
    <source>
        <dbReference type="ARBA" id="ARBA00022989"/>
    </source>
</evidence>
<comment type="similarity">
    <text evidence="9">Belongs to the TatA/E family.</text>
</comment>
<feature type="transmembrane region" description="Helical" evidence="9">
    <location>
        <begin position="12"/>
        <end position="30"/>
    </location>
</feature>
<dbReference type="Gene3D" id="1.20.5.3310">
    <property type="match status" value="1"/>
</dbReference>
<comment type="subunit">
    <text evidence="9">The Tat system comprises two distinct complexes: a TatABC complex, containing multiple copies of TatA, TatB and TatC subunits, and a separate TatA complex, containing only TatA subunits. Substrates initially bind to the TatABC complex, which probably triggers association of the separate TatA complex to form the active translocon.</text>
</comment>
<dbReference type="Pfam" id="PF02416">
    <property type="entry name" value="TatA_B_E"/>
    <property type="match status" value="1"/>
</dbReference>
<gene>
    <name evidence="9" type="primary">tatA</name>
    <name evidence="11" type="ORF">AVDCRST_MAG55-3193</name>
</gene>
<dbReference type="InterPro" id="IPR006312">
    <property type="entry name" value="TatA/E"/>
</dbReference>
<accession>A0A6J4Q9C2</accession>
<keyword evidence="7 9" id="KW-0811">Translocation</keyword>
<proteinExistence type="inferred from homology"/>
<keyword evidence="6 9" id="KW-1133">Transmembrane helix</keyword>
<dbReference type="GO" id="GO:0008320">
    <property type="term" value="F:protein transmembrane transporter activity"/>
    <property type="evidence" value="ECO:0007669"/>
    <property type="project" value="UniProtKB-UniRule"/>
</dbReference>
<keyword evidence="5 9" id="KW-0653">Protein transport</keyword>
<comment type="subcellular location">
    <subcellularLocation>
        <location evidence="1 9">Cell membrane</location>
        <topology evidence="1 9">Single-pass membrane protein</topology>
    </subcellularLocation>
</comment>
<evidence type="ECO:0000256" key="10">
    <source>
        <dbReference type="SAM" id="MobiDB-lite"/>
    </source>
</evidence>
<organism evidence="11">
    <name type="scientific">uncultured Rubrobacteraceae bacterium</name>
    <dbReference type="NCBI Taxonomy" id="349277"/>
    <lineage>
        <taxon>Bacteria</taxon>
        <taxon>Bacillati</taxon>
        <taxon>Actinomycetota</taxon>
        <taxon>Rubrobacteria</taxon>
        <taxon>Rubrobacterales</taxon>
        <taxon>Rubrobacteraceae</taxon>
        <taxon>environmental samples</taxon>
    </lineage>
</organism>
<evidence type="ECO:0000256" key="1">
    <source>
        <dbReference type="ARBA" id="ARBA00004162"/>
    </source>
</evidence>
<dbReference type="NCBIfam" id="TIGR01411">
    <property type="entry name" value="tatAE"/>
    <property type="match status" value="1"/>
</dbReference>
<feature type="region of interest" description="Disordered" evidence="10">
    <location>
        <begin position="47"/>
        <end position="94"/>
    </location>
</feature>
<sequence length="94" mass="10080">MGFALIPGIPTLGPMELIIALVVILLLFGAKRIPELARGLGSGVREFKAGTKEGQLEDKEKEDENGTVSEGNTDEAKLEDDATVQAEKAEQKRS</sequence>
<dbReference type="PANTHER" id="PTHR42982:SF1">
    <property type="entry name" value="SEC-INDEPENDENT PROTEIN TRANSLOCASE PROTEIN TATA"/>
    <property type="match status" value="1"/>
</dbReference>
<reference evidence="11" key="1">
    <citation type="submission" date="2020-02" db="EMBL/GenBank/DDBJ databases">
        <authorList>
            <person name="Meier V. D."/>
        </authorList>
    </citation>
    <scope>NUCLEOTIDE SEQUENCE</scope>
    <source>
        <strain evidence="11">AVDCRST_MAG55</strain>
    </source>
</reference>
<evidence type="ECO:0000313" key="11">
    <source>
        <dbReference type="EMBL" id="CAA9438127.1"/>
    </source>
</evidence>
<keyword evidence="4 9" id="KW-0812">Transmembrane</keyword>
<evidence type="ECO:0000256" key="9">
    <source>
        <dbReference type="HAMAP-Rule" id="MF_00236"/>
    </source>
</evidence>
<name>A0A6J4Q9C2_9ACTN</name>
<evidence type="ECO:0000256" key="8">
    <source>
        <dbReference type="ARBA" id="ARBA00023136"/>
    </source>
</evidence>
<evidence type="ECO:0000256" key="4">
    <source>
        <dbReference type="ARBA" id="ARBA00022692"/>
    </source>
</evidence>
<comment type="function">
    <text evidence="9">Part of the twin-arginine translocation (Tat) system that transports large folded proteins containing a characteristic twin-arginine motif in their signal peptide across membranes. TatA could form the protein-conducting channel of the Tat system.</text>
</comment>
<keyword evidence="2 9" id="KW-0813">Transport</keyword>
<keyword evidence="8 9" id="KW-0472">Membrane</keyword>
<evidence type="ECO:0000256" key="2">
    <source>
        <dbReference type="ARBA" id="ARBA00022448"/>
    </source>
</evidence>